<dbReference type="AlphaFoldDB" id="A0A937FKA8"/>
<dbReference type="Proteomes" id="UP000623681">
    <property type="component" value="Unassembled WGS sequence"/>
</dbReference>
<evidence type="ECO:0000313" key="1">
    <source>
        <dbReference type="EMBL" id="MBL4934117.1"/>
    </source>
</evidence>
<evidence type="ECO:0000313" key="2">
    <source>
        <dbReference type="Proteomes" id="UP000623681"/>
    </source>
</evidence>
<comment type="caution">
    <text evidence="1">The sequence shown here is derived from an EMBL/GenBank/DDBJ whole genome shotgun (WGS) entry which is preliminary data.</text>
</comment>
<reference evidence="1" key="1">
    <citation type="submission" date="2021-01" db="EMBL/GenBank/DDBJ databases">
        <title>Genome public.</title>
        <authorList>
            <person name="Liu C."/>
            <person name="Sun Q."/>
        </authorList>
    </citation>
    <scope>NUCLEOTIDE SEQUENCE</scope>
    <source>
        <strain evidence="1">YIM B02565</strain>
    </source>
</reference>
<proteinExistence type="predicted"/>
<name>A0A937FKA8_9CLOT</name>
<dbReference type="RefSeq" id="WP_202769580.1">
    <property type="nucleotide sequence ID" value="NZ_JAESWA010000030.1"/>
</dbReference>
<gene>
    <name evidence="1" type="ORF">JK634_20220</name>
</gene>
<sequence>MSNAEDLEKELVGLKLKKRELILAGKNTDTIDEKIRQIEQTIKEKYEKENNDL</sequence>
<organism evidence="1 2">
    <name type="scientific">Clostridium paridis</name>
    <dbReference type="NCBI Taxonomy" id="2803863"/>
    <lineage>
        <taxon>Bacteria</taxon>
        <taxon>Bacillati</taxon>
        <taxon>Bacillota</taxon>
        <taxon>Clostridia</taxon>
        <taxon>Eubacteriales</taxon>
        <taxon>Clostridiaceae</taxon>
        <taxon>Clostridium</taxon>
    </lineage>
</organism>
<accession>A0A937FKA8</accession>
<dbReference type="EMBL" id="JAESWA010000030">
    <property type="protein sequence ID" value="MBL4934117.1"/>
    <property type="molecule type" value="Genomic_DNA"/>
</dbReference>
<keyword evidence="2" id="KW-1185">Reference proteome</keyword>
<protein>
    <submittedName>
        <fullName evidence="1">Uncharacterized protein</fullName>
    </submittedName>
</protein>